<proteinExistence type="inferred from homology"/>
<dbReference type="InterPro" id="IPR007693">
    <property type="entry name" value="DNA_helicase_DnaB-like_N"/>
</dbReference>
<dbReference type="EC" id="5.6.2.3" evidence="12 13"/>
<dbReference type="SMART" id="SM00382">
    <property type="entry name" value="AAA"/>
    <property type="match status" value="1"/>
</dbReference>
<dbReference type="PANTHER" id="PTHR30153">
    <property type="entry name" value="REPLICATIVE DNA HELICASE DNAB"/>
    <property type="match status" value="1"/>
</dbReference>
<feature type="domain" description="SF4 helicase" evidence="14">
    <location>
        <begin position="201"/>
        <end position="467"/>
    </location>
</feature>
<evidence type="ECO:0000256" key="2">
    <source>
        <dbReference type="ARBA" id="ARBA00022515"/>
    </source>
</evidence>
<evidence type="ECO:0000256" key="12">
    <source>
        <dbReference type="NCBIfam" id="TIGR00665"/>
    </source>
</evidence>
<dbReference type="GO" id="GO:0005524">
    <property type="term" value="F:ATP binding"/>
    <property type="evidence" value="ECO:0007669"/>
    <property type="project" value="UniProtKB-UniRule"/>
</dbReference>
<keyword evidence="4 13" id="KW-0547">Nucleotide-binding</keyword>
<dbReference type="Pfam" id="PF03796">
    <property type="entry name" value="DnaB_C"/>
    <property type="match status" value="1"/>
</dbReference>
<dbReference type="EMBL" id="JAAGYR010000017">
    <property type="protein sequence ID" value="NEN76378.1"/>
    <property type="molecule type" value="Genomic_DNA"/>
</dbReference>
<keyword evidence="3 13" id="KW-0235">DNA replication</keyword>
<comment type="caution">
    <text evidence="15">The sequence shown here is derived from an EMBL/GenBank/DDBJ whole genome shotgun (WGS) entry which is preliminary data.</text>
</comment>
<dbReference type="FunFam" id="1.10.860.10:FF:000001">
    <property type="entry name" value="Replicative DNA helicase"/>
    <property type="match status" value="1"/>
</dbReference>
<dbReference type="GO" id="GO:0006269">
    <property type="term" value="P:DNA replication, synthesis of primer"/>
    <property type="evidence" value="ECO:0007669"/>
    <property type="project" value="UniProtKB-UniRule"/>
</dbReference>
<dbReference type="NCBIfam" id="TIGR00665">
    <property type="entry name" value="DnaB"/>
    <property type="match status" value="1"/>
</dbReference>
<comment type="catalytic activity">
    <reaction evidence="11 13">
        <text>ATP + H2O = ADP + phosphate + H(+)</text>
        <dbReference type="Rhea" id="RHEA:13065"/>
        <dbReference type="ChEBI" id="CHEBI:15377"/>
        <dbReference type="ChEBI" id="CHEBI:15378"/>
        <dbReference type="ChEBI" id="CHEBI:30616"/>
        <dbReference type="ChEBI" id="CHEBI:43474"/>
        <dbReference type="ChEBI" id="CHEBI:456216"/>
        <dbReference type="EC" id="5.6.2.3"/>
    </reaction>
</comment>
<evidence type="ECO:0000256" key="10">
    <source>
        <dbReference type="ARBA" id="ARBA00044932"/>
    </source>
</evidence>
<dbReference type="InterPro" id="IPR036185">
    <property type="entry name" value="DNA_heli_DnaB-like_N_sf"/>
</dbReference>
<evidence type="ECO:0000256" key="5">
    <source>
        <dbReference type="ARBA" id="ARBA00022801"/>
    </source>
</evidence>
<dbReference type="GO" id="GO:0016787">
    <property type="term" value="F:hydrolase activity"/>
    <property type="evidence" value="ECO:0007669"/>
    <property type="project" value="UniProtKB-KW"/>
</dbReference>
<dbReference type="InterPro" id="IPR003593">
    <property type="entry name" value="AAA+_ATPase"/>
</dbReference>
<dbReference type="GO" id="GO:0043139">
    <property type="term" value="F:5'-3' DNA helicase activity"/>
    <property type="evidence" value="ECO:0007669"/>
    <property type="project" value="UniProtKB-EC"/>
</dbReference>
<dbReference type="InterPro" id="IPR007694">
    <property type="entry name" value="DNA_helicase_DnaB-like_C"/>
</dbReference>
<dbReference type="CDD" id="cd00984">
    <property type="entry name" value="DnaB_C"/>
    <property type="match status" value="1"/>
</dbReference>
<sequence length="473" mass="52517">MSDKVAELDFTSDIPPENPNFTNLRLPPQSIEAEQSVLGALLIENSAFNEISSLLSEEDFYRHDHRLIWRHIYQLISLDREADVITVAESLRLVNKEEEVGGLAYLNDLAMNVASAANITRYAEIVRERSMLRQLVAVADEIATMAFQPNGRQARQLLDEAEAKVFKISQDNGAGAKDFHTMPNVMVQVIEELEKLAARDNDSLVTGISTGFTDLDARTAGMHSGQLIIVAGRPAMGKTSFAMNIVEHVAIHEKLPVAVFSMEMDAVQLGHRLLGSVGKIDQQRMRTGRLRDEDWPGIIHATSLLQDAKIFIDETPALTPIDLRARARRLKSKEGELGLIVVDYLQLMSGNGRNDNRTAEISEISRSLKQLARDLKCPIIALSQLNRGLEQRTNKRPIMSDLRESGAIEQDADVILFIYRDEVYNPESPDKGTAEIIIGKQRAGSIGTVRLTFAGEYTKFFNYTGAGVAFVGE</sequence>
<evidence type="ECO:0000256" key="4">
    <source>
        <dbReference type="ARBA" id="ARBA00022741"/>
    </source>
</evidence>
<keyword evidence="2 13" id="KW-0639">Primosome</keyword>
<dbReference type="InterPro" id="IPR007692">
    <property type="entry name" value="DNA_helicase_DnaB"/>
</dbReference>
<evidence type="ECO:0000256" key="3">
    <source>
        <dbReference type="ARBA" id="ARBA00022705"/>
    </source>
</evidence>
<dbReference type="GO" id="GO:0042802">
    <property type="term" value="F:identical protein binding"/>
    <property type="evidence" value="ECO:0007669"/>
    <property type="project" value="UniProtKB-ARBA"/>
</dbReference>
<evidence type="ECO:0000256" key="13">
    <source>
        <dbReference type="RuleBase" id="RU362085"/>
    </source>
</evidence>
<dbReference type="Gene3D" id="1.10.860.10">
    <property type="entry name" value="DNAb Helicase, Chain A"/>
    <property type="match status" value="1"/>
</dbReference>
<keyword evidence="5 13" id="KW-0378">Hydrolase</keyword>
<keyword evidence="6 13" id="KW-0347">Helicase</keyword>
<name>A0A6L9Y9B7_9BURK</name>
<evidence type="ECO:0000259" key="14">
    <source>
        <dbReference type="PROSITE" id="PS51199"/>
    </source>
</evidence>
<dbReference type="GO" id="GO:0005829">
    <property type="term" value="C:cytosol"/>
    <property type="evidence" value="ECO:0007669"/>
    <property type="project" value="TreeGrafter"/>
</dbReference>
<accession>A0A6L9Y9B7</accession>
<dbReference type="SUPFAM" id="SSF48024">
    <property type="entry name" value="N-terminal domain of DnaB helicase"/>
    <property type="match status" value="1"/>
</dbReference>
<reference evidence="15 16" key="1">
    <citation type="submission" date="2020-02" db="EMBL/GenBank/DDBJ databases">
        <title>Pelistega sp. NLN82 were isolated from wild rodents of the Hainan Island.</title>
        <authorList>
            <person name="Niu N."/>
            <person name="Zhou J."/>
        </authorList>
    </citation>
    <scope>NUCLEOTIDE SEQUENCE [LARGE SCALE GENOMIC DNA]</scope>
    <source>
        <strain evidence="15 16">NLN82</strain>
    </source>
</reference>
<dbReference type="PANTHER" id="PTHR30153:SF2">
    <property type="entry name" value="REPLICATIVE DNA HELICASE"/>
    <property type="match status" value="1"/>
</dbReference>
<evidence type="ECO:0000256" key="8">
    <source>
        <dbReference type="ARBA" id="ARBA00023125"/>
    </source>
</evidence>
<dbReference type="GO" id="GO:1990077">
    <property type="term" value="C:primosome complex"/>
    <property type="evidence" value="ECO:0007669"/>
    <property type="project" value="UniProtKB-UniRule"/>
</dbReference>
<dbReference type="SUPFAM" id="SSF52540">
    <property type="entry name" value="P-loop containing nucleoside triphosphate hydrolases"/>
    <property type="match status" value="1"/>
</dbReference>
<dbReference type="FunFam" id="3.40.50.300:FF:000076">
    <property type="entry name" value="Replicative DNA helicase"/>
    <property type="match status" value="1"/>
</dbReference>
<keyword evidence="8 13" id="KW-0238">DNA-binding</keyword>
<dbReference type="PROSITE" id="PS51199">
    <property type="entry name" value="SF4_HELICASE"/>
    <property type="match status" value="1"/>
</dbReference>
<gene>
    <name evidence="15" type="primary">dnaB</name>
    <name evidence="15" type="ORF">F9B74_08610</name>
</gene>
<evidence type="ECO:0000256" key="6">
    <source>
        <dbReference type="ARBA" id="ARBA00022806"/>
    </source>
</evidence>
<dbReference type="InterPro" id="IPR016136">
    <property type="entry name" value="DNA_helicase_N/primase_C"/>
</dbReference>
<dbReference type="NCBIfam" id="NF004384">
    <property type="entry name" value="PRK05748.1"/>
    <property type="match status" value="1"/>
</dbReference>
<keyword evidence="7 13" id="KW-0067">ATP-binding</keyword>
<dbReference type="InterPro" id="IPR027417">
    <property type="entry name" value="P-loop_NTPase"/>
</dbReference>
<protein>
    <recommendedName>
        <fullName evidence="12 13">Replicative DNA helicase</fullName>
        <ecNumber evidence="12 13">5.6.2.3</ecNumber>
    </recommendedName>
</protein>
<evidence type="ECO:0000256" key="11">
    <source>
        <dbReference type="ARBA" id="ARBA00048954"/>
    </source>
</evidence>
<keyword evidence="16" id="KW-1185">Reference proteome</keyword>
<evidence type="ECO:0000313" key="15">
    <source>
        <dbReference type="EMBL" id="NEN76378.1"/>
    </source>
</evidence>
<evidence type="ECO:0000256" key="9">
    <source>
        <dbReference type="ARBA" id="ARBA00023235"/>
    </source>
</evidence>
<dbReference type="Gene3D" id="3.40.50.300">
    <property type="entry name" value="P-loop containing nucleotide triphosphate hydrolases"/>
    <property type="match status" value="1"/>
</dbReference>
<dbReference type="GO" id="GO:0003677">
    <property type="term" value="F:DNA binding"/>
    <property type="evidence" value="ECO:0007669"/>
    <property type="project" value="UniProtKB-UniRule"/>
</dbReference>
<evidence type="ECO:0000256" key="1">
    <source>
        <dbReference type="ARBA" id="ARBA00008428"/>
    </source>
</evidence>
<evidence type="ECO:0000313" key="16">
    <source>
        <dbReference type="Proteomes" id="UP000477651"/>
    </source>
</evidence>
<organism evidence="15 16">
    <name type="scientific">Pelistega ratti</name>
    <dbReference type="NCBI Taxonomy" id="2652177"/>
    <lineage>
        <taxon>Bacteria</taxon>
        <taxon>Pseudomonadati</taxon>
        <taxon>Pseudomonadota</taxon>
        <taxon>Betaproteobacteria</taxon>
        <taxon>Burkholderiales</taxon>
        <taxon>Alcaligenaceae</taxon>
        <taxon>Pelistega</taxon>
    </lineage>
</organism>
<dbReference type="Proteomes" id="UP000477651">
    <property type="component" value="Unassembled WGS sequence"/>
</dbReference>
<comment type="similarity">
    <text evidence="1 13">Belongs to the helicase family. DnaB subfamily.</text>
</comment>
<dbReference type="AlphaFoldDB" id="A0A6L9Y9B7"/>
<comment type="function">
    <text evidence="10 13">The main replicative DNA helicase, it participates in initiation and elongation during chromosome replication. Travels ahead of the DNA replisome, separating dsDNA into templates for DNA synthesis. A processive ATP-dependent 5'-3' DNA helicase it has DNA-dependent ATPase activity.</text>
</comment>
<keyword evidence="9" id="KW-0413">Isomerase</keyword>
<dbReference type="RefSeq" id="WP_163764811.1">
    <property type="nucleotide sequence ID" value="NZ_JAAGYR010000017.1"/>
</dbReference>
<dbReference type="Pfam" id="PF00772">
    <property type="entry name" value="DnaB"/>
    <property type="match status" value="1"/>
</dbReference>
<evidence type="ECO:0000256" key="7">
    <source>
        <dbReference type="ARBA" id="ARBA00022840"/>
    </source>
</evidence>